<dbReference type="Proteomes" id="UP000078387">
    <property type="component" value="Unassembled WGS sequence"/>
</dbReference>
<feature type="region of interest" description="Disordered" evidence="1">
    <location>
        <begin position="134"/>
        <end position="155"/>
    </location>
</feature>
<dbReference type="VEuPathDB" id="AmoebaDB:KM1_078850"/>
<reference evidence="2 3" key="1">
    <citation type="submission" date="2016-05" db="EMBL/GenBank/DDBJ databases">
        <title>First whole genome sequencing of Entamoeba histolytica HM1:IMSS-clone-6.</title>
        <authorList>
            <person name="Mukherjee Avik.K."/>
            <person name="Izumyama S."/>
            <person name="Nakada-Tsukui K."/>
            <person name="Nozaki T."/>
        </authorList>
    </citation>
    <scope>NUCLEOTIDE SEQUENCE [LARGE SCALE GENOMIC DNA]</scope>
    <source>
        <strain evidence="2 3">HM1:IMSS clone 6</strain>
    </source>
</reference>
<name>A0A5K1UZX8_ENTHI</name>
<dbReference type="VEuPathDB" id="AmoebaDB:EHI_091110"/>
<evidence type="ECO:0000313" key="2">
    <source>
        <dbReference type="EMBL" id="GAT97572.1"/>
    </source>
</evidence>
<feature type="compositionally biased region" description="Basic residues" evidence="1">
    <location>
        <begin position="310"/>
        <end position="325"/>
    </location>
</feature>
<dbReference type="VEuPathDB" id="AmoebaDB:EHI8A_039120"/>
<accession>A0A5K1UZX8</accession>
<dbReference type="AlphaFoldDB" id="A0A5K1UZX8"/>
<dbReference type="VEuPathDB" id="AmoebaDB:EHI7A_040010"/>
<comment type="caution">
    <text evidence="2">The sequence shown here is derived from an EMBL/GenBank/DDBJ whole genome shotgun (WGS) entry which is preliminary data.</text>
</comment>
<feature type="region of interest" description="Disordered" evidence="1">
    <location>
        <begin position="310"/>
        <end position="330"/>
    </location>
</feature>
<evidence type="ECO:0000256" key="1">
    <source>
        <dbReference type="SAM" id="MobiDB-lite"/>
    </source>
</evidence>
<sequence>MKRINELILRTENIQFEGDVFERLIIQRNIPREFYDSVSYDEYIHTKNSEEAPTQKRPKESQKNKKYCKQYVNKKEIINEQEDISLFNELNNDESSKSRLRDVRKRNKLNEERRKDIEKITQNNYIIQSFEDQVEKKENDNNSSNNNENDSSTELEYFKCIDSSKEKKPRKKTPKKKNVREVIKSLQNKKTKRSYKEQIKYFEEIEKRVNQQSLTKVYPHFQKKETSFIQIVSDQNDNNNVNDTHEIIDLNADDGIDLENNEIVINPVIPEMSLLGINEMKENQKNYRDNDNNEQHYINIDYISHVPAYKHARSRSNSREKTKRSYSKEGYENYERRNDKECSKILLADKEMWEEFKEFLKFKQMLQQEENNKQEIFEKELTESYRNNYYDDKCQTKDGSLYDPSSCKQYSLSEQSRKPIITNEDINSIKVIERRKRRRMKYYW</sequence>
<protein>
    <submittedName>
        <fullName evidence="2">Uncharacterized protein</fullName>
    </submittedName>
</protein>
<gene>
    <name evidence="2" type="ORF">CL6EHI_091110</name>
</gene>
<feature type="compositionally biased region" description="Low complexity" evidence="1">
    <location>
        <begin position="141"/>
        <end position="152"/>
    </location>
</feature>
<proteinExistence type="predicted"/>
<dbReference type="OMA" id="NERQYIN"/>
<dbReference type="EMBL" id="BDEQ01000001">
    <property type="protein sequence ID" value="GAT97572.1"/>
    <property type="molecule type" value="Genomic_DNA"/>
</dbReference>
<organism evidence="2 3">
    <name type="scientific">Entamoeba histolytica</name>
    <dbReference type="NCBI Taxonomy" id="5759"/>
    <lineage>
        <taxon>Eukaryota</taxon>
        <taxon>Amoebozoa</taxon>
        <taxon>Evosea</taxon>
        <taxon>Archamoebae</taxon>
        <taxon>Mastigamoebida</taxon>
        <taxon>Entamoebidae</taxon>
        <taxon>Entamoeba</taxon>
    </lineage>
</organism>
<evidence type="ECO:0000313" key="3">
    <source>
        <dbReference type="Proteomes" id="UP000078387"/>
    </source>
</evidence>